<dbReference type="AlphaFoldDB" id="A0AAE0TPI1"/>
<comment type="caution">
    <text evidence="2">The sequence shown here is derived from an EMBL/GenBank/DDBJ whole genome shotgun (WGS) entry which is preliminary data.</text>
</comment>
<evidence type="ECO:0000313" key="3">
    <source>
        <dbReference type="Proteomes" id="UP001274830"/>
    </source>
</evidence>
<evidence type="ECO:0000256" key="1">
    <source>
        <dbReference type="SAM" id="MobiDB-lite"/>
    </source>
</evidence>
<organism evidence="2 3">
    <name type="scientific">Recurvomyces mirabilis</name>
    <dbReference type="NCBI Taxonomy" id="574656"/>
    <lineage>
        <taxon>Eukaryota</taxon>
        <taxon>Fungi</taxon>
        <taxon>Dikarya</taxon>
        <taxon>Ascomycota</taxon>
        <taxon>Pezizomycotina</taxon>
        <taxon>Dothideomycetes</taxon>
        <taxon>Dothideomycetidae</taxon>
        <taxon>Mycosphaerellales</taxon>
        <taxon>Teratosphaeriaceae</taxon>
        <taxon>Recurvomyces</taxon>
    </lineage>
</organism>
<gene>
    <name evidence="2" type="ORF">LTR78_009332</name>
</gene>
<reference evidence="2" key="1">
    <citation type="submission" date="2023-07" db="EMBL/GenBank/DDBJ databases">
        <title>Black Yeasts Isolated from many extreme environments.</title>
        <authorList>
            <person name="Coleine C."/>
            <person name="Stajich J.E."/>
            <person name="Selbmann L."/>
        </authorList>
    </citation>
    <scope>NUCLEOTIDE SEQUENCE</scope>
    <source>
        <strain evidence="2">CCFEE 5485</strain>
    </source>
</reference>
<proteinExistence type="predicted"/>
<dbReference type="EMBL" id="JAUTXT010000051">
    <property type="protein sequence ID" value="KAK3670760.1"/>
    <property type="molecule type" value="Genomic_DNA"/>
</dbReference>
<protein>
    <submittedName>
        <fullName evidence="2">Uncharacterized protein</fullName>
    </submittedName>
</protein>
<accession>A0AAE0TPI1</accession>
<sequence length="228" mass="24916">MSDVEMACSSAYSGRFPAPSLIKCETTAPPQARNPSATHNSILADGSQDYLALVLLSENLVLKSNLSQAQYAVAIERFHNSEARRIQDGKDELIAALRQELSLHRDHTKTTKEQQRQITRALLTVVHAPDSDMAHSLVKEAYQEQLKENENLRVEIGALSGRADRKNQVQVPMLYSGVAQASSSTHAAGPLGSTNQVLLPQQQQPRVDTEEAVVPSTTKSPKKGKARP</sequence>
<feature type="compositionally biased region" description="Low complexity" evidence="1">
    <location>
        <begin position="196"/>
        <end position="206"/>
    </location>
</feature>
<keyword evidence="3" id="KW-1185">Reference proteome</keyword>
<dbReference type="Proteomes" id="UP001274830">
    <property type="component" value="Unassembled WGS sequence"/>
</dbReference>
<name>A0AAE0TPI1_9PEZI</name>
<evidence type="ECO:0000313" key="2">
    <source>
        <dbReference type="EMBL" id="KAK3670760.1"/>
    </source>
</evidence>
<feature type="region of interest" description="Disordered" evidence="1">
    <location>
        <begin position="184"/>
        <end position="228"/>
    </location>
</feature>